<dbReference type="Pfam" id="PF10542">
    <property type="entry name" value="Vitelline_membr"/>
    <property type="match status" value="1"/>
</dbReference>
<dbReference type="EnsemblMetazoa" id="GAUT006651-RA">
    <property type="protein sequence ID" value="GAUT006651-PA"/>
    <property type="gene ID" value="GAUT006651"/>
</dbReference>
<dbReference type="VEuPathDB" id="VectorBase:GAUT006651"/>
<dbReference type="InterPro" id="IPR013135">
    <property type="entry name" value="Vitelline_membr_Cys-rich-dom"/>
</dbReference>
<dbReference type="PROSITE" id="PS51137">
    <property type="entry name" value="VM"/>
    <property type="match status" value="1"/>
</dbReference>
<name>A0A1A9UJB1_GLOAU</name>
<evidence type="ECO:0000256" key="1">
    <source>
        <dbReference type="ARBA" id="ARBA00022729"/>
    </source>
</evidence>
<accession>A0A1A9UJB1</accession>
<evidence type="ECO:0000313" key="4">
    <source>
        <dbReference type="Proteomes" id="UP000078200"/>
    </source>
</evidence>
<keyword evidence="1" id="KW-0732">Signal</keyword>
<feature type="domain" description="VM" evidence="2">
    <location>
        <begin position="61"/>
        <end position="98"/>
    </location>
</feature>
<organism evidence="3 4">
    <name type="scientific">Glossina austeni</name>
    <name type="common">Savannah tsetse fly</name>
    <dbReference type="NCBI Taxonomy" id="7395"/>
    <lineage>
        <taxon>Eukaryota</taxon>
        <taxon>Metazoa</taxon>
        <taxon>Ecdysozoa</taxon>
        <taxon>Arthropoda</taxon>
        <taxon>Hexapoda</taxon>
        <taxon>Insecta</taxon>
        <taxon>Pterygota</taxon>
        <taxon>Neoptera</taxon>
        <taxon>Endopterygota</taxon>
        <taxon>Diptera</taxon>
        <taxon>Brachycera</taxon>
        <taxon>Muscomorpha</taxon>
        <taxon>Hippoboscoidea</taxon>
        <taxon>Glossinidae</taxon>
        <taxon>Glossina</taxon>
    </lineage>
</organism>
<protein>
    <submittedName>
        <fullName evidence="3">VM domain-containing protein</fullName>
    </submittedName>
</protein>
<dbReference type="Proteomes" id="UP000078200">
    <property type="component" value="Unassembled WGS sequence"/>
</dbReference>
<dbReference type="AlphaFoldDB" id="A0A1A9UJB1"/>
<evidence type="ECO:0000313" key="3">
    <source>
        <dbReference type="EnsemblMetazoa" id="GAUT006651-PA"/>
    </source>
</evidence>
<proteinExistence type="predicted"/>
<evidence type="ECO:0000259" key="2">
    <source>
        <dbReference type="PROSITE" id="PS51137"/>
    </source>
</evidence>
<sequence>MSLYEQELIYTSPYIGEPLVKFGEIWNLSTRLLSRKNLIKMQLNLLMIFGLIIQFHDLATVGAQLPCPNNYLFGCQAVLQPVPCEQGPPVAALPLTLPIPIQLLSSLTQAQPFPQLQSIYHHLLASLGHPTPICRSAKGLLHLQPSRSLSNKDSLDDEVNNKQ</sequence>
<keyword evidence="4" id="KW-1185">Reference proteome</keyword>
<reference evidence="3" key="1">
    <citation type="submission" date="2020-05" db="UniProtKB">
        <authorList>
            <consortium name="EnsemblMetazoa"/>
        </authorList>
    </citation>
    <scope>IDENTIFICATION</scope>
    <source>
        <strain evidence="3">TTRI</strain>
    </source>
</reference>